<organism evidence="3 4">
    <name type="scientific">Actinacidiphila alni</name>
    <dbReference type="NCBI Taxonomy" id="380248"/>
    <lineage>
        <taxon>Bacteria</taxon>
        <taxon>Bacillati</taxon>
        <taxon>Actinomycetota</taxon>
        <taxon>Actinomycetes</taxon>
        <taxon>Kitasatosporales</taxon>
        <taxon>Streptomycetaceae</taxon>
        <taxon>Actinacidiphila</taxon>
    </lineage>
</organism>
<feature type="signal peptide" evidence="2">
    <location>
        <begin position="1"/>
        <end position="24"/>
    </location>
</feature>
<evidence type="ECO:0000256" key="1">
    <source>
        <dbReference type="SAM" id="Phobius"/>
    </source>
</evidence>
<sequence length="212" mass="21577">MRALTGVLVVVAAFLGLVAGAAQAQAAGYRYWSYWLGARGGTWTYAQTGPAMHTPKDGTVEGWRFAVSKDAADKAAQPRGTADFATICAATPAREGMKRVALVIDAGTTADAPGGEAPPEQRTACARVAKNASSADALATVARPLRYDSAGILCAIAGYPAAGCGEQVSGTTHTNASAKRKSGGPSVGVYAGVAAVVVLAGAAVWQTRRRRP</sequence>
<feature type="chain" id="PRO_5039377130" description="Secreted protein" evidence="2">
    <location>
        <begin position="25"/>
        <end position="212"/>
    </location>
</feature>
<dbReference type="NCBIfam" id="NF040672">
    <property type="entry name" value="SCO2322_fam"/>
    <property type="match status" value="1"/>
</dbReference>
<dbReference type="NCBIfam" id="NF040681">
    <property type="entry name" value="GPS-CTERM"/>
    <property type="match status" value="1"/>
</dbReference>
<keyword evidence="1" id="KW-1133">Transmembrane helix</keyword>
<dbReference type="EMBL" id="FONG01000007">
    <property type="protein sequence ID" value="SFF01889.1"/>
    <property type="molecule type" value="Genomic_DNA"/>
</dbReference>
<gene>
    <name evidence="3" type="ORF">SAMN05216251_107237</name>
</gene>
<keyword evidence="1" id="KW-0472">Membrane</keyword>
<proteinExistence type="predicted"/>
<evidence type="ECO:0000313" key="3">
    <source>
        <dbReference type="EMBL" id="SFF01889.1"/>
    </source>
</evidence>
<dbReference type="InterPro" id="IPR047704">
    <property type="entry name" value="GPS-CTERM"/>
</dbReference>
<keyword evidence="2" id="KW-0732">Signal</keyword>
<dbReference type="Proteomes" id="UP000199323">
    <property type="component" value="Unassembled WGS sequence"/>
</dbReference>
<keyword evidence="4" id="KW-1185">Reference proteome</keyword>
<evidence type="ECO:0008006" key="5">
    <source>
        <dbReference type="Google" id="ProtNLM"/>
    </source>
</evidence>
<reference evidence="3 4" key="1">
    <citation type="submission" date="2016-10" db="EMBL/GenBank/DDBJ databases">
        <authorList>
            <person name="de Groot N.N."/>
        </authorList>
    </citation>
    <scope>NUCLEOTIDE SEQUENCE [LARGE SCALE GENOMIC DNA]</scope>
    <source>
        <strain evidence="3 4">CGMCC 4.3510</strain>
    </source>
</reference>
<evidence type="ECO:0000256" key="2">
    <source>
        <dbReference type="SAM" id="SignalP"/>
    </source>
</evidence>
<protein>
    <recommendedName>
        <fullName evidence="5">Secreted protein</fullName>
    </recommendedName>
</protein>
<dbReference type="RefSeq" id="WP_177246442.1">
    <property type="nucleotide sequence ID" value="NZ_FONG01000007.1"/>
</dbReference>
<evidence type="ECO:0000313" key="4">
    <source>
        <dbReference type="Proteomes" id="UP000199323"/>
    </source>
</evidence>
<feature type="transmembrane region" description="Helical" evidence="1">
    <location>
        <begin position="187"/>
        <end position="205"/>
    </location>
</feature>
<accession>A0A1I2FAE0</accession>
<dbReference type="STRING" id="380248.SAMN05216251_107237"/>
<name>A0A1I2FAE0_9ACTN</name>
<keyword evidence="1" id="KW-0812">Transmembrane</keyword>
<dbReference type="AlphaFoldDB" id="A0A1I2FAE0"/>
<dbReference type="InterPro" id="IPR047703">
    <property type="entry name" value="SCO2322-like"/>
</dbReference>